<evidence type="ECO:0000313" key="9">
    <source>
        <dbReference type="EMBL" id="PZF75655.1"/>
    </source>
</evidence>
<reference evidence="10" key="1">
    <citation type="submission" date="2018-06" db="EMBL/GenBank/DDBJ databases">
        <title>Aestuariibacter litoralis strain KCTC 52945T.</title>
        <authorList>
            <person name="Li X."/>
            <person name="Salam N."/>
            <person name="Li J.-L."/>
            <person name="Chen Y.-M."/>
            <person name="Yang Z.-W."/>
            <person name="Zhang L.-Y."/>
            <person name="Han M.-X."/>
            <person name="Xiao M."/>
            <person name="Li W.-J."/>
        </authorList>
    </citation>
    <scope>NUCLEOTIDE SEQUENCE [LARGE SCALE GENOMIC DNA]</scope>
    <source>
        <strain evidence="10">KCTC 52945</strain>
    </source>
</reference>
<dbReference type="InterPro" id="IPR015422">
    <property type="entry name" value="PyrdxlP-dep_Trfase_small"/>
</dbReference>
<dbReference type="PANTHER" id="PTHR43643">
    <property type="entry name" value="HISTIDINOL-PHOSPHATE AMINOTRANSFERASE 2"/>
    <property type="match status" value="1"/>
</dbReference>
<evidence type="ECO:0000256" key="3">
    <source>
        <dbReference type="ARBA" id="ARBA00022576"/>
    </source>
</evidence>
<dbReference type="SUPFAM" id="SSF53383">
    <property type="entry name" value="PLP-dependent transferases"/>
    <property type="match status" value="1"/>
</dbReference>
<evidence type="ECO:0000256" key="1">
    <source>
        <dbReference type="ARBA" id="ARBA00001933"/>
    </source>
</evidence>
<dbReference type="Proteomes" id="UP000248795">
    <property type="component" value="Unassembled WGS sequence"/>
</dbReference>
<evidence type="ECO:0000256" key="7">
    <source>
        <dbReference type="RuleBase" id="RU003693"/>
    </source>
</evidence>
<proteinExistence type="inferred from homology"/>
<feature type="domain" description="Aminotransferase class I/classII large" evidence="8">
    <location>
        <begin position="37"/>
        <end position="356"/>
    </location>
</feature>
<dbReference type="GO" id="GO:0030170">
    <property type="term" value="F:pyridoxal phosphate binding"/>
    <property type="evidence" value="ECO:0007669"/>
    <property type="project" value="InterPro"/>
</dbReference>
<dbReference type="AlphaFoldDB" id="A0A2W2AJL6"/>
<evidence type="ECO:0000259" key="8">
    <source>
        <dbReference type="Pfam" id="PF00155"/>
    </source>
</evidence>
<organism evidence="9 10">
    <name type="scientific">Aestuariivirga litoralis</name>
    <dbReference type="NCBI Taxonomy" id="2650924"/>
    <lineage>
        <taxon>Bacteria</taxon>
        <taxon>Pseudomonadati</taxon>
        <taxon>Pseudomonadota</taxon>
        <taxon>Alphaproteobacteria</taxon>
        <taxon>Hyphomicrobiales</taxon>
        <taxon>Aestuariivirgaceae</taxon>
        <taxon>Aestuariivirga</taxon>
    </lineage>
</organism>
<keyword evidence="4 9" id="KW-0808">Transferase</keyword>
<dbReference type="InterPro" id="IPR015421">
    <property type="entry name" value="PyrdxlP-dep_Trfase_major"/>
</dbReference>
<dbReference type="GO" id="GO:0008483">
    <property type="term" value="F:transaminase activity"/>
    <property type="evidence" value="ECO:0007669"/>
    <property type="project" value="UniProtKB-KW"/>
</dbReference>
<evidence type="ECO:0000256" key="6">
    <source>
        <dbReference type="ARBA" id="ARBA00029440"/>
    </source>
</evidence>
<dbReference type="Gene3D" id="3.40.640.10">
    <property type="entry name" value="Type I PLP-dependent aspartate aminotransferase-like (Major domain)"/>
    <property type="match status" value="1"/>
</dbReference>
<evidence type="ECO:0000256" key="2">
    <source>
        <dbReference type="ARBA" id="ARBA00007970"/>
    </source>
</evidence>
<dbReference type="RefSeq" id="WP_111199849.1">
    <property type="nucleotide sequence ID" value="NZ_QKVK01000009.1"/>
</dbReference>
<dbReference type="NCBIfam" id="NF006014">
    <property type="entry name" value="PRK08153.1"/>
    <property type="match status" value="1"/>
</dbReference>
<protein>
    <submittedName>
        <fullName evidence="9">Pyridoxal phosphate-dependent aminotransferase</fullName>
    </submittedName>
</protein>
<dbReference type="PROSITE" id="PS00599">
    <property type="entry name" value="AA_TRANSFER_CLASS_2"/>
    <property type="match status" value="1"/>
</dbReference>
<comment type="similarity">
    <text evidence="2">Belongs to the class-II pyridoxal-phosphate-dependent aminotransferase family. Histidinol-phosphate aminotransferase subfamily.</text>
</comment>
<dbReference type="InterPro" id="IPR001917">
    <property type="entry name" value="Aminotrans_II_pyridoxalP_BS"/>
</dbReference>
<keyword evidence="3 9" id="KW-0032">Aminotransferase</keyword>
<dbReference type="EMBL" id="QKVK01000009">
    <property type="protein sequence ID" value="PZF75655.1"/>
    <property type="molecule type" value="Genomic_DNA"/>
</dbReference>
<dbReference type="InterPro" id="IPR050106">
    <property type="entry name" value="HistidinolP_aminotransfase"/>
</dbReference>
<comment type="caution">
    <text evidence="9">The sequence shown here is derived from an EMBL/GenBank/DDBJ whole genome shotgun (WGS) entry which is preliminary data.</text>
</comment>
<comment type="cofactor">
    <cofactor evidence="1 7">
        <name>pyridoxal 5'-phosphate</name>
        <dbReference type="ChEBI" id="CHEBI:597326"/>
    </cofactor>
</comment>
<keyword evidence="10" id="KW-1185">Reference proteome</keyword>
<evidence type="ECO:0000256" key="5">
    <source>
        <dbReference type="ARBA" id="ARBA00022898"/>
    </source>
</evidence>
<dbReference type="InterPro" id="IPR004839">
    <property type="entry name" value="Aminotransferase_I/II_large"/>
</dbReference>
<dbReference type="PANTHER" id="PTHR43643:SF2">
    <property type="entry name" value="INDUCIBLE LYSINE DECARBOXYLASE"/>
    <property type="match status" value="1"/>
</dbReference>
<comment type="pathway">
    <text evidence="6">Amino-acid biosynthesis.</text>
</comment>
<evidence type="ECO:0000313" key="10">
    <source>
        <dbReference type="Proteomes" id="UP000248795"/>
    </source>
</evidence>
<accession>A0A2W2AJL6</accession>
<evidence type="ECO:0000256" key="4">
    <source>
        <dbReference type="ARBA" id="ARBA00022679"/>
    </source>
</evidence>
<gene>
    <name evidence="9" type="ORF">DK847_17590</name>
</gene>
<dbReference type="InterPro" id="IPR015424">
    <property type="entry name" value="PyrdxlP-dep_Trfase"/>
</dbReference>
<dbReference type="Gene3D" id="3.90.1150.10">
    <property type="entry name" value="Aspartate Aminotransferase, domain 1"/>
    <property type="match status" value="1"/>
</dbReference>
<name>A0A2W2AJL6_9HYPH</name>
<dbReference type="Pfam" id="PF00155">
    <property type="entry name" value="Aminotran_1_2"/>
    <property type="match status" value="1"/>
</dbReference>
<sequence>MPFPFTPLVDKLPSSVPFVGPEALERRTGTKFRARIGANESVFGPSPTVIAAIAAAAAESWQYCDPENHDIKAALAKHLGVAPENVMVGEGIDGLFGYAVRLFVEPGVTVATSLGAYPTFNFHVQGFGGRLVTTPYVDDREDPDSLIDLATRETARLIYFANPDNPMGSWWDHGSVQRMIDRIPDGALLMLDEAYGEFAPEGTLPPLDVTNPSLLRFRTFSKAYGLAGLRLGYCIGHADLIRAFDKIRNHFGVTKLGQVAGIAALGDQPHLNSVVGKVITARDRIAAIARSNGLTPLPSATNFVAIDCGRDGDHARRVLDALVAAGIFVRMPGVAPLNRCIRVTAGTGEDLALFAEELPKALAKAD</sequence>
<dbReference type="CDD" id="cd00609">
    <property type="entry name" value="AAT_like"/>
    <property type="match status" value="1"/>
</dbReference>
<keyword evidence="5 7" id="KW-0663">Pyridoxal phosphate</keyword>